<dbReference type="Gene3D" id="1.10.30.10">
    <property type="entry name" value="High mobility group box domain"/>
    <property type="match status" value="1"/>
</dbReference>
<comment type="caution">
    <text evidence="23">The sequence shown here is derived from an EMBL/GenBank/DDBJ whole genome shotgun (WGS) entry which is preliminary data.</text>
</comment>
<feature type="region of interest" description="Disordered" evidence="15">
    <location>
        <begin position="1282"/>
        <end position="1502"/>
    </location>
</feature>
<dbReference type="GO" id="GO:0003677">
    <property type="term" value="F:DNA binding"/>
    <property type="evidence" value="ECO:0007669"/>
    <property type="project" value="UniProtKB-UniRule"/>
</dbReference>
<comment type="subcellular location">
    <subcellularLocation>
        <location evidence="2">Chromosome</location>
    </subcellularLocation>
    <subcellularLocation>
        <location evidence="1">Nucleus</location>
    </subcellularLocation>
</comment>
<evidence type="ECO:0000256" key="7">
    <source>
        <dbReference type="ARBA" id="ARBA00022691"/>
    </source>
</evidence>
<dbReference type="InterPro" id="IPR003616">
    <property type="entry name" value="Post-SET_dom"/>
</dbReference>
<keyword evidence="3" id="KW-0158">Chromosome</keyword>
<dbReference type="FunFam" id="3.30.40.10:FF:000025">
    <property type="entry name" value="Histone-lysine N-methyltransferase"/>
    <property type="match status" value="1"/>
</dbReference>
<keyword evidence="24" id="KW-1185">Reference proteome</keyword>
<evidence type="ECO:0000259" key="18">
    <source>
        <dbReference type="PROSITE" id="PS50118"/>
    </source>
</evidence>
<feature type="DNA-binding region" description="HMG box" evidence="14">
    <location>
        <begin position="439"/>
        <end position="488"/>
    </location>
</feature>
<feature type="domain" description="PHD-type" evidence="16">
    <location>
        <begin position="765"/>
        <end position="819"/>
    </location>
</feature>
<evidence type="ECO:0000256" key="12">
    <source>
        <dbReference type="ARBA" id="ARBA00023242"/>
    </source>
</evidence>
<sequence length="1502" mass="166836">MDQSSHTSSAHHNLPRLPSVHSNNPRMAVSKCSVKQSDHNGQLNIVSNTELAGAEKDDEQLGTSTEQVRATTRLSGGMPPPHELPTPPTSGGISDESPQTPKVVSPSSGSRSPSVSPPMAARKDLRGVASVDQSDVNKSQPERARNVECSGLSPFSAVGQRGQESSGSLRRTKTKGQIKKQLQKKRGQKTDATTDSGSGASTPRSEAQENLAKLKSRPSATEVKPLATKCEPSSAILEPEWLVGDLLLGKVSGHPYWPCMVSYDPYESIYTRLIKRSREYHVQFFGNEGERGWVNHRSLIPFDGREAFEKWAAEMRQKNRKTAKQYMVLPSRQKAWDIAMKEAATALPMSLQERKQTFTFHYVLPPQSTPSTSSPANSVPGTTKSPKRQTHNKRKLQDGTPSTSGPPRKKLKRLHSTSGSGESDPDLSPSHIHLPEGLANQSVTQYTVFCQKRRDIVRREHPGYTQQQIFNILAKQWAELDEEQRSKFIPMGSDVKNLSLIMSPVLSDSGGRTCRASKPSKKKLEADLTTEIFSKRKWTSPTQTPVMASRCPGKPIQSSPSTLTNVDEIIQQVAAGAGTIKPVWDESLIPLDLEEPMYCESGQTKKRSNKKKPEVQLLDFTDEETESQSSSVKEEISVAKWKPPKLPGDNGENDYELEIFKLSSVCNVKKENICQICEQPGELIQCEGPCNGTYHLSCLGLTVTPAGSFRCDECGSGRHTCFVCKKTGNSTQRCSVPQCGRYYHDDCIQRFQLTRFEKSNLICPLHTCATCAAENSKGAKISKGGMLLCCESCPAAFHAECLKIQPPNDKWYCAECARGKRPLYGEIVWVKLGSYRWWPGEICQPKHVPLNIQEKPHQVGEFPMRFFGSHDYFWTHQARVFLFQEGDKGSKEKTTSSSLAQVFNKAVAEATMAYKIWRMAKEKKEEREQEKNDRKPAPYKHIKTNYPIGNVQIHKADPSQLPRCECRPDQENPCGGDTECLNRMMLYECHPAVCLAGDCCQNQRFTKRQYPPALPKKTQGRGWGLFTQVDIRKASHGTFVTEYVGDLIDEEECKRRVRDAHDNDITNFYMLTLDKNRIIDAGPKGNYSRFMNHSCQPNCETQKWNVNGDVRVGLFASEDIPADSELTFNYNLECLGNEKTVCNCGAPNCSGFLGVRPKTIVAAEAEKRFRERKKKKRKHHMQKEHEDDCYRCGEGGELVMCDKRDCPKVYHLRCLKLSKLPYGKWICPWHHCDFCGKRSVKLCSVCPNSFCQFHLESNIFEIPQGKVVCAEHQELLKEVGESNLRSIPNDPTMSGPPSSGDVTSESSVPSDVECSTCPDDEVIAKDEPSDDGSSQLEKCEDVPKTAAVDVGRRSSRTGSGHSDSDVSEGRLCIVEDPDAAVATSSVEPTSATPRSRKQSRQKTAPSTLTTSTNGGSTLHARAKSVESPSGRAAPARRNRKQKNSSSGVPPASEANADSVPRKKKHGSREHRSHTPASKTPDSPMFDDEEEDFGNLVIDIPTV</sequence>
<evidence type="ECO:0000259" key="17">
    <source>
        <dbReference type="PROSITE" id="PS50089"/>
    </source>
</evidence>
<evidence type="ECO:0000256" key="6">
    <source>
        <dbReference type="ARBA" id="ARBA00022679"/>
    </source>
</evidence>
<dbReference type="InterPro" id="IPR001841">
    <property type="entry name" value="Znf_RING"/>
</dbReference>
<dbReference type="SUPFAM" id="SSF82199">
    <property type="entry name" value="SET domain"/>
    <property type="match status" value="1"/>
</dbReference>
<dbReference type="PROSITE" id="PS51215">
    <property type="entry name" value="AWS"/>
    <property type="match status" value="1"/>
</dbReference>
<organism evidence="23 24">
    <name type="scientific">Paralvinella palmiformis</name>
    <dbReference type="NCBI Taxonomy" id="53620"/>
    <lineage>
        <taxon>Eukaryota</taxon>
        <taxon>Metazoa</taxon>
        <taxon>Spiralia</taxon>
        <taxon>Lophotrochozoa</taxon>
        <taxon>Annelida</taxon>
        <taxon>Polychaeta</taxon>
        <taxon>Sedentaria</taxon>
        <taxon>Canalipalpata</taxon>
        <taxon>Terebellida</taxon>
        <taxon>Terebelliformia</taxon>
        <taxon>Alvinellidae</taxon>
        <taxon>Paralvinella</taxon>
    </lineage>
</organism>
<feature type="compositionally biased region" description="Low complexity" evidence="15">
    <location>
        <begin position="101"/>
        <end position="118"/>
    </location>
</feature>
<dbReference type="Pfam" id="PF17982">
    <property type="entry name" value="C5HCH"/>
    <property type="match status" value="1"/>
</dbReference>
<feature type="compositionally biased region" description="Polar residues" evidence="15">
    <location>
        <begin position="190"/>
        <end position="205"/>
    </location>
</feature>
<dbReference type="Pfam" id="PF22908">
    <property type="entry name" value="PHD_NSD"/>
    <property type="match status" value="1"/>
</dbReference>
<dbReference type="Gene3D" id="2.170.270.10">
    <property type="entry name" value="SET domain"/>
    <property type="match status" value="1"/>
</dbReference>
<evidence type="ECO:0000256" key="11">
    <source>
        <dbReference type="ARBA" id="ARBA00022853"/>
    </source>
</evidence>
<feature type="compositionally biased region" description="Polar residues" evidence="15">
    <location>
        <begin position="1"/>
        <end position="11"/>
    </location>
</feature>
<dbReference type="SUPFAM" id="SSF47095">
    <property type="entry name" value="HMG-box"/>
    <property type="match status" value="1"/>
</dbReference>
<keyword evidence="8" id="KW-0479">Metal-binding</keyword>
<dbReference type="Proteomes" id="UP001208570">
    <property type="component" value="Unassembled WGS sequence"/>
</dbReference>
<feature type="compositionally biased region" description="Pro residues" evidence="15">
    <location>
        <begin position="78"/>
        <end position="88"/>
    </location>
</feature>
<dbReference type="EMBL" id="JAODUP010000029">
    <property type="protein sequence ID" value="KAK2167328.1"/>
    <property type="molecule type" value="Genomic_DNA"/>
</dbReference>
<keyword evidence="7" id="KW-0949">S-adenosyl-L-methionine</keyword>
<dbReference type="GO" id="GO:0005634">
    <property type="term" value="C:nucleus"/>
    <property type="evidence" value="ECO:0007669"/>
    <property type="project" value="UniProtKB-SubCell"/>
</dbReference>
<evidence type="ECO:0000313" key="24">
    <source>
        <dbReference type="Proteomes" id="UP001208570"/>
    </source>
</evidence>
<dbReference type="InterPro" id="IPR050777">
    <property type="entry name" value="SET2_Histone-Lys_MeTrsfase"/>
</dbReference>
<dbReference type="SUPFAM" id="SSF57903">
    <property type="entry name" value="FYVE/PHD zinc finger"/>
    <property type="match status" value="3"/>
</dbReference>
<keyword evidence="9 13" id="KW-0863">Zinc-finger</keyword>
<feature type="compositionally biased region" description="Basic residues" evidence="15">
    <location>
        <begin position="170"/>
        <end position="187"/>
    </location>
</feature>
<keyword evidence="5" id="KW-0489">Methyltransferase</keyword>
<evidence type="ECO:0000256" key="2">
    <source>
        <dbReference type="ARBA" id="ARBA00004286"/>
    </source>
</evidence>
<evidence type="ECO:0000256" key="9">
    <source>
        <dbReference type="ARBA" id="ARBA00022771"/>
    </source>
</evidence>
<feature type="region of interest" description="Disordered" evidence="15">
    <location>
        <begin position="1"/>
        <end position="226"/>
    </location>
</feature>
<dbReference type="FunFam" id="2.170.270.10:FF:000002">
    <property type="entry name" value="Histone-lysine N-methyltransferase"/>
    <property type="match status" value="1"/>
</dbReference>
<evidence type="ECO:0000259" key="20">
    <source>
        <dbReference type="PROSITE" id="PS50812"/>
    </source>
</evidence>
<dbReference type="CDD" id="cd19173">
    <property type="entry name" value="SET_NSD"/>
    <property type="match status" value="1"/>
</dbReference>
<feature type="domain" description="Post-SET" evidence="21">
    <location>
        <begin position="1138"/>
        <end position="1154"/>
    </location>
</feature>
<feature type="domain" description="HMG box" evidence="18">
    <location>
        <begin position="439"/>
        <end position="488"/>
    </location>
</feature>
<reference evidence="23" key="1">
    <citation type="journal article" date="2023" name="Mol. Biol. Evol.">
        <title>Third-Generation Sequencing Reveals the Adaptive Role of the Epigenome in Three Deep-Sea Polychaetes.</title>
        <authorList>
            <person name="Perez M."/>
            <person name="Aroh O."/>
            <person name="Sun Y."/>
            <person name="Lan Y."/>
            <person name="Juniper S.K."/>
            <person name="Young C.R."/>
            <person name="Angers B."/>
            <person name="Qian P.Y."/>
        </authorList>
    </citation>
    <scope>NUCLEOTIDE SEQUENCE</scope>
    <source>
        <strain evidence="23">P08H-3</strain>
    </source>
</reference>
<keyword evidence="14" id="KW-0238">DNA-binding</keyword>
<evidence type="ECO:0000256" key="4">
    <source>
        <dbReference type="ARBA" id="ARBA00022553"/>
    </source>
</evidence>
<feature type="compositionally biased region" description="Low complexity" evidence="15">
    <location>
        <begin position="1406"/>
        <end position="1418"/>
    </location>
</feature>
<dbReference type="PROSITE" id="PS50089">
    <property type="entry name" value="ZF_RING_2"/>
    <property type="match status" value="1"/>
</dbReference>
<dbReference type="InterPro" id="IPR059153">
    <property type="entry name" value="NSD_PHD-1st"/>
</dbReference>
<dbReference type="InterPro" id="IPR013083">
    <property type="entry name" value="Znf_RING/FYVE/PHD"/>
</dbReference>
<dbReference type="InterPro" id="IPR046341">
    <property type="entry name" value="SET_dom_sf"/>
</dbReference>
<feature type="compositionally biased region" description="Polar residues" evidence="15">
    <location>
        <begin position="1283"/>
        <end position="1309"/>
    </location>
</feature>
<dbReference type="Pfam" id="PF00856">
    <property type="entry name" value="SET"/>
    <property type="match status" value="1"/>
</dbReference>
<dbReference type="InterPro" id="IPR000313">
    <property type="entry name" value="PWWP_dom"/>
</dbReference>
<gene>
    <name evidence="23" type="ORF">LSH36_29g02079</name>
</gene>
<dbReference type="GO" id="GO:0032259">
    <property type="term" value="P:methylation"/>
    <property type="evidence" value="ECO:0007669"/>
    <property type="project" value="UniProtKB-KW"/>
</dbReference>
<dbReference type="Pfam" id="PF23011">
    <property type="entry name" value="PHD-1st_NSD"/>
    <property type="match status" value="2"/>
</dbReference>
<feature type="region of interest" description="Disordered" evidence="15">
    <location>
        <begin position="363"/>
        <end position="434"/>
    </location>
</feature>
<feature type="domain" description="PWWP" evidence="20">
    <location>
        <begin position="243"/>
        <end position="304"/>
    </location>
</feature>
<dbReference type="CDD" id="cd15568">
    <property type="entry name" value="PHD5_NSD"/>
    <property type="match status" value="1"/>
</dbReference>
<dbReference type="SMART" id="SM00508">
    <property type="entry name" value="PostSET"/>
    <property type="match status" value="1"/>
</dbReference>
<dbReference type="PROSITE" id="PS01359">
    <property type="entry name" value="ZF_PHD_1"/>
    <property type="match status" value="2"/>
</dbReference>
<feature type="compositionally biased region" description="Polar residues" evidence="15">
    <location>
        <begin position="61"/>
        <end position="74"/>
    </location>
</feature>
<dbReference type="Pfam" id="PF00505">
    <property type="entry name" value="HMG_box"/>
    <property type="match status" value="1"/>
</dbReference>
<dbReference type="Pfam" id="PF00855">
    <property type="entry name" value="PWWP"/>
    <property type="match status" value="2"/>
</dbReference>
<feature type="domain" description="AWS" evidence="22">
    <location>
        <begin position="959"/>
        <end position="1009"/>
    </location>
</feature>
<feature type="compositionally biased region" description="Polar residues" evidence="15">
    <location>
        <begin position="33"/>
        <end position="50"/>
    </location>
</feature>
<evidence type="ECO:0000256" key="1">
    <source>
        <dbReference type="ARBA" id="ARBA00004123"/>
    </source>
</evidence>
<feature type="compositionally biased region" description="Basic residues" evidence="15">
    <location>
        <begin position="385"/>
        <end position="394"/>
    </location>
</feature>
<feature type="domain" description="PHD-type" evidence="16">
    <location>
        <begin position="671"/>
        <end position="717"/>
    </location>
</feature>
<dbReference type="InterPro" id="IPR055198">
    <property type="entry name" value="NSD_PHD"/>
</dbReference>
<dbReference type="SUPFAM" id="SSF63748">
    <property type="entry name" value="Tudor/PWWP/MBT"/>
    <property type="match status" value="2"/>
</dbReference>
<proteinExistence type="predicted"/>
<dbReference type="PROSITE" id="PS50812">
    <property type="entry name" value="PWWP"/>
    <property type="match status" value="2"/>
</dbReference>
<dbReference type="SMART" id="SM00293">
    <property type="entry name" value="PWWP"/>
    <property type="match status" value="2"/>
</dbReference>
<keyword evidence="10" id="KW-0862">Zinc</keyword>
<dbReference type="CDD" id="cd15565">
    <property type="entry name" value="PHD2_NSD"/>
    <property type="match status" value="1"/>
</dbReference>
<feature type="compositionally biased region" description="Polar residues" evidence="15">
    <location>
        <begin position="89"/>
        <end position="100"/>
    </location>
</feature>
<dbReference type="InterPro" id="IPR019786">
    <property type="entry name" value="Zinc_finger_PHD-type_CS"/>
</dbReference>
<dbReference type="SMART" id="SM00570">
    <property type="entry name" value="AWS"/>
    <property type="match status" value="1"/>
</dbReference>
<dbReference type="GO" id="GO:0008270">
    <property type="term" value="F:zinc ion binding"/>
    <property type="evidence" value="ECO:0007669"/>
    <property type="project" value="UniProtKB-KW"/>
</dbReference>
<feature type="domain" description="SET" evidence="19">
    <location>
        <begin position="1003"/>
        <end position="1131"/>
    </location>
</feature>
<evidence type="ECO:0000256" key="5">
    <source>
        <dbReference type="ARBA" id="ARBA00022603"/>
    </source>
</evidence>
<evidence type="ECO:0000259" key="22">
    <source>
        <dbReference type="PROSITE" id="PS51215"/>
    </source>
</evidence>
<feature type="compositionally biased region" description="Polar residues" evidence="15">
    <location>
        <begin position="1382"/>
        <end position="1393"/>
    </location>
</feature>
<keyword evidence="11" id="KW-0156">Chromatin regulator</keyword>
<dbReference type="InterPro" id="IPR011011">
    <property type="entry name" value="Znf_FYVE_PHD"/>
</dbReference>
<evidence type="ECO:0000256" key="10">
    <source>
        <dbReference type="ARBA" id="ARBA00022833"/>
    </source>
</evidence>
<dbReference type="PROSITE" id="PS50868">
    <property type="entry name" value="POST_SET"/>
    <property type="match status" value="1"/>
</dbReference>
<dbReference type="InterPro" id="IPR041306">
    <property type="entry name" value="C5HCH"/>
</dbReference>
<evidence type="ECO:0000256" key="8">
    <source>
        <dbReference type="ARBA" id="ARBA00022723"/>
    </source>
</evidence>
<dbReference type="InterPro" id="IPR009071">
    <property type="entry name" value="HMG_box_dom"/>
</dbReference>
<evidence type="ECO:0000313" key="23">
    <source>
        <dbReference type="EMBL" id="KAK2167328.1"/>
    </source>
</evidence>
<dbReference type="PROSITE" id="PS50118">
    <property type="entry name" value="HMG_BOX_2"/>
    <property type="match status" value="1"/>
</dbReference>
<evidence type="ECO:0000259" key="19">
    <source>
        <dbReference type="PROSITE" id="PS50280"/>
    </source>
</evidence>
<dbReference type="InterPro" id="IPR019787">
    <property type="entry name" value="Znf_PHD-finger"/>
</dbReference>
<dbReference type="InterPro" id="IPR001965">
    <property type="entry name" value="Znf_PHD"/>
</dbReference>
<dbReference type="PROSITE" id="PS50280">
    <property type="entry name" value="SET"/>
    <property type="match status" value="1"/>
</dbReference>
<name>A0AAD9K929_9ANNE</name>
<evidence type="ECO:0000256" key="14">
    <source>
        <dbReference type="PROSITE-ProRule" id="PRU00267"/>
    </source>
</evidence>
<dbReference type="InterPro" id="IPR006560">
    <property type="entry name" value="AWS_dom"/>
</dbReference>
<dbReference type="Pfam" id="PF17907">
    <property type="entry name" value="AWS"/>
    <property type="match status" value="1"/>
</dbReference>
<dbReference type="Gene3D" id="2.30.30.140">
    <property type="match status" value="2"/>
</dbReference>
<evidence type="ECO:0000259" key="16">
    <source>
        <dbReference type="PROSITE" id="PS50016"/>
    </source>
</evidence>
<feature type="domain" description="PWWP" evidence="20">
    <location>
        <begin position="824"/>
        <end position="886"/>
    </location>
</feature>
<dbReference type="GO" id="GO:0005694">
    <property type="term" value="C:chromosome"/>
    <property type="evidence" value="ECO:0007669"/>
    <property type="project" value="UniProtKB-SubCell"/>
</dbReference>
<keyword evidence="4" id="KW-0597">Phosphoprotein</keyword>
<dbReference type="PROSITE" id="PS50016">
    <property type="entry name" value="ZF_PHD_2"/>
    <property type="match status" value="2"/>
</dbReference>
<feature type="compositionally biased region" description="Low complexity" evidence="15">
    <location>
        <begin position="365"/>
        <end position="380"/>
    </location>
</feature>
<dbReference type="InterPro" id="IPR001214">
    <property type="entry name" value="SET_dom"/>
</dbReference>
<evidence type="ECO:0000256" key="13">
    <source>
        <dbReference type="PROSITE-ProRule" id="PRU00175"/>
    </source>
</evidence>
<keyword evidence="12 14" id="KW-0539">Nucleus</keyword>
<dbReference type="SMART" id="SM00317">
    <property type="entry name" value="SET"/>
    <property type="match status" value="1"/>
</dbReference>
<dbReference type="GO" id="GO:0140938">
    <property type="term" value="F:histone H3 methyltransferase activity"/>
    <property type="evidence" value="ECO:0007669"/>
    <property type="project" value="UniProtKB-ARBA"/>
</dbReference>
<feature type="compositionally biased region" description="Basic residues" evidence="15">
    <location>
        <begin position="1461"/>
        <end position="1473"/>
    </location>
</feature>
<evidence type="ECO:0000256" key="3">
    <source>
        <dbReference type="ARBA" id="ARBA00022454"/>
    </source>
</evidence>
<evidence type="ECO:0000259" key="21">
    <source>
        <dbReference type="PROSITE" id="PS50868"/>
    </source>
</evidence>
<protein>
    <submittedName>
        <fullName evidence="23">Uncharacterized protein</fullName>
    </submittedName>
</protein>
<dbReference type="CDD" id="cd20144">
    <property type="entry name" value="PWWP_NSD_rpt1"/>
    <property type="match status" value="1"/>
</dbReference>
<dbReference type="FunFam" id="3.30.40.10:FF:000205">
    <property type="entry name" value="Histone-lysine N-methyltransferase"/>
    <property type="match status" value="1"/>
</dbReference>
<accession>A0AAD9K929</accession>
<feature type="domain" description="RING-type" evidence="17">
    <location>
        <begin position="721"/>
        <end position="767"/>
    </location>
</feature>
<dbReference type="Gene3D" id="3.30.40.10">
    <property type="entry name" value="Zinc/RING finger domain, C3HC4 (zinc finger)"/>
    <property type="match status" value="4"/>
</dbReference>
<dbReference type="GO" id="GO:0016279">
    <property type="term" value="F:protein-lysine N-methyltransferase activity"/>
    <property type="evidence" value="ECO:0007669"/>
    <property type="project" value="UniProtKB-ARBA"/>
</dbReference>
<dbReference type="InterPro" id="IPR036910">
    <property type="entry name" value="HMG_box_dom_sf"/>
</dbReference>
<dbReference type="CDD" id="cd05838">
    <property type="entry name" value="PWWP_NSD_rpt2"/>
    <property type="match status" value="1"/>
</dbReference>
<evidence type="ECO:0000256" key="15">
    <source>
        <dbReference type="SAM" id="MobiDB-lite"/>
    </source>
</evidence>
<dbReference type="SMART" id="SM00249">
    <property type="entry name" value="PHD"/>
    <property type="match status" value="4"/>
</dbReference>
<keyword evidence="6" id="KW-0808">Transferase</keyword>
<dbReference type="FunFam" id="2.30.30.140:FF:000099">
    <property type="entry name" value="Histone-lysine N-methyltransferase"/>
    <property type="match status" value="1"/>
</dbReference>
<dbReference type="PANTHER" id="PTHR22884">
    <property type="entry name" value="SET DOMAIN PROTEINS"/>
    <property type="match status" value="1"/>
</dbReference>